<accession>A0ABT7AGN9</accession>
<keyword evidence="3" id="KW-1185">Reference proteome</keyword>
<sequence>MPAFSGRAQGFVEAAVGMVGALSKFEHARRDRRAAWLLVASAAVMLLGAGFALWARHGDFLFANYLLTALAGCF</sequence>
<evidence type="ECO:0000313" key="2">
    <source>
        <dbReference type="EMBL" id="MDJ1158004.1"/>
    </source>
</evidence>
<dbReference type="Proteomes" id="UP001321492">
    <property type="component" value="Unassembled WGS sequence"/>
</dbReference>
<keyword evidence="1" id="KW-0812">Transmembrane</keyword>
<keyword evidence="1" id="KW-0472">Membrane</keyword>
<protein>
    <submittedName>
        <fullName evidence="2">Uncharacterized protein</fullName>
    </submittedName>
</protein>
<evidence type="ECO:0000313" key="3">
    <source>
        <dbReference type="Proteomes" id="UP001321492"/>
    </source>
</evidence>
<keyword evidence="1" id="KW-1133">Transmembrane helix</keyword>
<dbReference type="EMBL" id="JASJEV010000003">
    <property type="protein sequence ID" value="MDJ1158004.1"/>
    <property type="molecule type" value="Genomic_DNA"/>
</dbReference>
<organism evidence="2 3">
    <name type="scientific">Chelatococcus albus</name>
    <dbReference type="NCBI Taxonomy" id="3047466"/>
    <lineage>
        <taxon>Bacteria</taxon>
        <taxon>Pseudomonadati</taxon>
        <taxon>Pseudomonadota</taxon>
        <taxon>Alphaproteobacteria</taxon>
        <taxon>Hyphomicrobiales</taxon>
        <taxon>Chelatococcaceae</taxon>
        <taxon>Chelatococcus</taxon>
    </lineage>
</organism>
<gene>
    <name evidence="2" type="ORF">QNA08_07125</name>
</gene>
<evidence type="ECO:0000256" key="1">
    <source>
        <dbReference type="SAM" id="Phobius"/>
    </source>
</evidence>
<proteinExistence type="predicted"/>
<reference evidence="2 3" key="1">
    <citation type="submission" date="2023-05" db="EMBL/GenBank/DDBJ databases">
        <title>Chelatococcus sp. nov., a moderately thermophilic bacterium isolated from hot spring microbial mat.</title>
        <authorList>
            <person name="Hu C.-J."/>
            <person name="Li W.-J."/>
        </authorList>
    </citation>
    <scope>NUCLEOTIDE SEQUENCE [LARGE SCALE GENOMIC DNA]</scope>
    <source>
        <strain evidence="2 3">SYSU G07232</strain>
    </source>
</reference>
<feature type="transmembrane region" description="Helical" evidence="1">
    <location>
        <begin position="34"/>
        <end position="55"/>
    </location>
</feature>
<name>A0ABT7AGN9_9HYPH</name>
<comment type="caution">
    <text evidence="2">The sequence shown here is derived from an EMBL/GenBank/DDBJ whole genome shotgun (WGS) entry which is preliminary data.</text>
</comment>